<dbReference type="PANTHER" id="PTHR43585:SF2">
    <property type="entry name" value="ATP-GRASP ENZYME FSQD"/>
    <property type="match status" value="1"/>
</dbReference>
<dbReference type="PANTHER" id="PTHR43585">
    <property type="entry name" value="FUMIPYRROLE BIOSYNTHESIS PROTEIN C"/>
    <property type="match status" value="1"/>
</dbReference>
<evidence type="ECO:0000256" key="4">
    <source>
        <dbReference type="PROSITE-ProRule" id="PRU00409"/>
    </source>
</evidence>
<dbReference type="AlphaFoldDB" id="A0A1G8V6Q2"/>
<evidence type="ECO:0000259" key="5">
    <source>
        <dbReference type="PROSITE" id="PS50975"/>
    </source>
</evidence>
<dbReference type="Gene3D" id="3.40.50.20">
    <property type="match status" value="1"/>
</dbReference>
<protein>
    <submittedName>
        <fullName evidence="6">Biotin carboxylase</fullName>
    </submittedName>
</protein>
<dbReference type="GO" id="GO:0005524">
    <property type="term" value="F:ATP binding"/>
    <property type="evidence" value="ECO:0007669"/>
    <property type="project" value="UniProtKB-UniRule"/>
</dbReference>
<dbReference type="RefSeq" id="WP_091392793.1">
    <property type="nucleotide sequence ID" value="NZ_BKAI01000003.1"/>
</dbReference>
<dbReference type="OrthoDB" id="9803907at2"/>
<reference evidence="6 7" key="1">
    <citation type="submission" date="2016-10" db="EMBL/GenBank/DDBJ databases">
        <authorList>
            <person name="de Groot N.N."/>
        </authorList>
    </citation>
    <scope>NUCLEOTIDE SEQUENCE [LARGE SCALE GENOMIC DNA]</scope>
    <source>
        <strain evidence="6 7">CGMCC 1.10076</strain>
    </source>
</reference>
<keyword evidence="7" id="KW-1185">Reference proteome</keyword>
<evidence type="ECO:0000313" key="6">
    <source>
        <dbReference type="EMBL" id="SDJ61806.1"/>
    </source>
</evidence>
<dbReference type="PROSITE" id="PS50975">
    <property type="entry name" value="ATP_GRASP"/>
    <property type="match status" value="1"/>
</dbReference>
<dbReference type="Gene3D" id="3.30.1490.20">
    <property type="entry name" value="ATP-grasp fold, A domain"/>
    <property type="match status" value="1"/>
</dbReference>
<dbReference type="GO" id="GO:0046872">
    <property type="term" value="F:metal ion binding"/>
    <property type="evidence" value="ECO:0007669"/>
    <property type="project" value="InterPro"/>
</dbReference>
<dbReference type="Pfam" id="PF13535">
    <property type="entry name" value="ATP-grasp_4"/>
    <property type="match status" value="1"/>
</dbReference>
<keyword evidence="1" id="KW-0436">Ligase</keyword>
<feature type="domain" description="ATP-grasp" evidence="5">
    <location>
        <begin position="108"/>
        <end position="300"/>
    </location>
</feature>
<evidence type="ECO:0000256" key="2">
    <source>
        <dbReference type="ARBA" id="ARBA00022741"/>
    </source>
</evidence>
<dbReference type="InterPro" id="IPR052032">
    <property type="entry name" value="ATP-dep_AA_Ligase"/>
</dbReference>
<dbReference type="InterPro" id="IPR011761">
    <property type="entry name" value="ATP-grasp"/>
</dbReference>
<keyword evidence="2 4" id="KW-0547">Nucleotide-binding</keyword>
<sequence>MKKLAILGASYLQLPLVEKAKHMGIETHCFAWDNEEAVCKHAADFFYPISVLEKELIYEHCLKIGIDGITTIATDICIPAISYAAEKLGLVGNSYQTALASTNKALMRAAFFKHEIDSPRFAAVQKYEAKTFESFQFPLIVKPTDRSGSLGVTKVYNEAALAGAILEAASESIEKKAIVEEFINGSEISVECISHAGQHFLLAITDKITTGEPHFVELQHHQPSQFPEEMQAAIRDLTFSALDALGIKFGASHSEFKIDTNGQITIIEIGARMGGDFIGSHLVKLSTGYDFVKGVVDVALGQFENPVLKGQKFSGVYFLSKETENLLPYFQRENAFDVEKKILKDQIEPIKSSNDRSGFLIYQSDHRIML</sequence>
<evidence type="ECO:0000256" key="3">
    <source>
        <dbReference type="ARBA" id="ARBA00022840"/>
    </source>
</evidence>
<gene>
    <name evidence="6" type="ORF">SAMN04487935_1212</name>
</gene>
<dbReference type="EMBL" id="FNEZ01000002">
    <property type="protein sequence ID" value="SDJ61806.1"/>
    <property type="molecule type" value="Genomic_DNA"/>
</dbReference>
<name>A0A1G8V6Q2_9FLAO</name>
<dbReference type="Proteomes" id="UP000199580">
    <property type="component" value="Unassembled WGS sequence"/>
</dbReference>
<proteinExistence type="predicted"/>
<keyword evidence="3 4" id="KW-0067">ATP-binding</keyword>
<dbReference type="STRING" id="1128970.SAMN04487935_1212"/>
<dbReference type="InterPro" id="IPR013815">
    <property type="entry name" value="ATP_grasp_subdomain_1"/>
</dbReference>
<dbReference type="GO" id="GO:0016874">
    <property type="term" value="F:ligase activity"/>
    <property type="evidence" value="ECO:0007669"/>
    <property type="project" value="UniProtKB-KW"/>
</dbReference>
<organism evidence="6 7">
    <name type="scientific">Flavobacterium noncentrifugens</name>
    <dbReference type="NCBI Taxonomy" id="1128970"/>
    <lineage>
        <taxon>Bacteria</taxon>
        <taxon>Pseudomonadati</taxon>
        <taxon>Bacteroidota</taxon>
        <taxon>Flavobacteriia</taxon>
        <taxon>Flavobacteriales</taxon>
        <taxon>Flavobacteriaceae</taxon>
        <taxon>Flavobacterium</taxon>
    </lineage>
</organism>
<accession>A0A1G8V6Q2</accession>
<dbReference type="SUPFAM" id="SSF56059">
    <property type="entry name" value="Glutathione synthetase ATP-binding domain-like"/>
    <property type="match status" value="1"/>
</dbReference>
<evidence type="ECO:0000256" key="1">
    <source>
        <dbReference type="ARBA" id="ARBA00022598"/>
    </source>
</evidence>
<dbReference type="Gene3D" id="3.30.470.20">
    <property type="entry name" value="ATP-grasp fold, B domain"/>
    <property type="match status" value="1"/>
</dbReference>
<evidence type="ECO:0000313" key="7">
    <source>
        <dbReference type="Proteomes" id="UP000199580"/>
    </source>
</evidence>